<dbReference type="PANTHER" id="PTHR33973:SF4">
    <property type="entry name" value="OS07G0153300 PROTEIN"/>
    <property type="match status" value="1"/>
</dbReference>
<comment type="caution">
    <text evidence="2">The sequence shown here is derived from an EMBL/GenBank/DDBJ whole genome shotgun (WGS) entry which is preliminary data.</text>
</comment>
<name>A0AAD6NFE7_DREDA</name>
<keyword evidence="3" id="KW-1185">Reference proteome</keyword>
<accession>A0AAD6NFE7</accession>
<keyword evidence="1" id="KW-0812">Transmembrane</keyword>
<sequence>MATPISPLIAHSIVACLGRAARKAIRAIAWTTFAAAILALLSRVTLIREALGKGSLPGNIALLPIVRLVAWSIIAKAADYLLSWMSTDTFQILERLEKANEAKLRPRFFFSTSMHLRLTPNQYFFNYPILYVGFSAKFAESVGSVFSVKKSADEVENPAAKTQRQTWFTFFSVDPKHFMSARHGFEEKARNFLRLQGVNDSVYPHIYVVTAPSFVCWSFNPVTYYYIYDEDMELAYTILEVKNTFQESHAYLLPRKGSKTNEKENERYLYTHTFRKDFHISPFNQRTGAYRVDVLDPVQKGRFDMKVSLLEDSGKRRMTVHTKSRGESLDILAATWVDVVRMVFMWALCGFLVVPRTFKECWRIFKSRNTEIYERPEPLSTSKARPASQLEEQCQRVFLQFLRSRVDNYTVPIKVNVMLPRTDVGVEPTVYEFKRQITKGDTADGSALINLDIEISSHIFWSKALSKVTISELRESELAELQAEMRSVRVSDWDLLTDILDTHKGSGEPMESTARMSLFFGLRTFWGQRMFIVTPILFQWLHGGALETSPIYLYYRLESPSLYDRSRQTQIPLQNFGSYRSAMGGVTGQMLKSASYHAALSTLKRLGCDLEWLPTQ</sequence>
<evidence type="ECO:0000256" key="1">
    <source>
        <dbReference type="SAM" id="Phobius"/>
    </source>
</evidence>
<gene>
    <name evidence="2" type="ORF">Dda_9090</name>
</gene>
<keyword evidence="1" id="KW-1133">Transmembrane helix</keyword>
<dbReference type="InterPro" id="IPR010775">
    <property type="entry name" value="DUF1365"/>
</dbReference>
<dbReference type="PANTHER" id="PTHR33973">
    <property type="entry name" value="OS07G0153300 PROTEIN"/>
    <property type="match status" value="1"/>
</dbReference>
<dbReference type="Pfam" id="PF07103">
    <property type="entry name" value="DUF1365"/>
    <property type="match status" value="1"/>
</dbReference>
<organism evidence="2 3">
    <name type="scientific">Drechslerella dactyloides</name>
    <name type="common">Nematode-trapping fungus</name>
    <name type="synonym">Arthrobotrys dactyloides</name>
    <dbReference type="NCBI Taxonomy" id="74499"/>
    <lineage>
        <taxon>Eukaryota</taxon>
        <taxon>Fungi</taxon>
        <taxon>Dikarya</taxon>
        <taxon>Ascomycota</taxon>
        <taxon>Pezizomycotina</taxon>
        <taxon>Orbiliomycetes</taxon>
        <taxon>Orbiliales</taxon>
        <taxon>Orbiliaceae</taxon>
        <taxon>Drechslerella</taxon>
    </lineage>
</organism>
<evidence type="ECO:0000313" key="3">
    <source>
        <dbReference type="Proteomes" id="UP001221413"/>
    </source>
</evidence>
<feature type="transmembrane region" description="Helical" evidence="1">
    <location>
        <begin position="27"/>
        <end position="48"/>
    </location>
</feature>
<dbReference type="Proteomes" id="UP001221413">
    <property type="component" value="Unassembled WGS sequence"/>
</dbReference>
<keyword evidence="1" id="KW-0472">Membrane</keyword>
<evidence type="ECO:0000313" key="2">
    <source>
        <dbReference type="EMBL" id="KAJ6256255.1"/>
    </source>
</evidence>
<dbReference type="EMBL" id="JAQGDS010000014">
    <property type="protein sequence ID" value="KAJ6256255.1"/>
    <property type="molecule type" value="Genomic_DNA"/>
</dbReference>
<dbReference type="AlphaFoldDB" id="A0AAD6NFE7"/>
<protein>
    <submittedName>
        <fullName evidence="2">Uncharacterized protein</fullName>
    </submittedName>
</protein>
<reference evidence="2" key="1">
    <citation type="submission" date="2023-01" db="EMBL/GenBank/DDBJ databases">
        <title>The chitinases involved in constricting ring structure development in the nematode-trapping fungus Drechslerella dactyloides.</title>
        <authorList>
            <person name="Wang R."/>
            <person name="Zhang L."/>
            <person name="Tang P."/>
            <person name="Li S."/>
            <person name="Liang L."/>
        </authorList>
    </citation>
    <scope>NUCLEOTIDE SEQUENCE</scope>
    <source>
        <strain evidence="2">YMF1.00031</strain>
    </source>
</reference>
<proteinExistence type="predicted"/>